<proteinExistence type="predicted"/>
<reference evidence="2 3" key="1">
    <citation type="journal article" date="2017" name="Gigascience">
        <title>Draft genome of the honey bee ectoparasitic mite, Tropilaelaps mercedesae, is shaped by the parasitic life history.</title>
        <authorList>
            <person name="Dong X."/>
            <person name="Armstrong S.D."/>
            <person name="Xia D."/>
            <person name="Makepeace B.L."/>
            <person name="Darby A.C."/>
            <person name="Kadowaki T."/>
        </authorList>
    </citation>
    <scope>NUCLEOTIDE SEQUENCE [LARGE SCALE GENOMIC DNA]</scope>
    <source>
        <strain evidence="2">Wuxi-XJTLU</strain>
    </source>
</reference>
<gene>
    <name evidence="2" type="ORF">BIW11_12817</name>
</gene>
<comment type="caution">
    <text evidence="2">The sequence shown here is derived from an EMBL/GenBank/DDBJ whole genome shotgun (WGS) entry which is preliminary data.</text>
</comment>
<dbReference type="AlphaFoldDB" id="A0A1V9X5C1"/>
<keyword evidence="1" id="KW-0812">Transmembrane</keyword>
<evidence type="ECO:0000256" key="1">
    <source>
        <dbReference type="SAM" id="Phobius"/>
    </source>
</evidence>
<keyword evidence="1" id="KW-1133">Transmembrane helix</keyword>
<name>A0A1V9X5C1_9ACAR</name>
<dbReference type="EMBL" id="MNPL01024300">
    <property type="protein sequence ID" value="OQR68581.1"/>
    <property type="molecule type" value="Genomic_DNA"/>
</dbReference>
<dbReference type="OrthoDB" id="10592507at2759"/>
<organism evidence="2 3">
    <name type="scientific">Tropilaelaps mercedesae</name>
    <dbReference type="NCBI Taxonomy" id="418985"/>
    <lineage>
        <taxon>Eukaryota</taxon>
        <taxon>Metazoa</taxon>
        <taxon>Ecdysozoa</taxon>
        <taxon>Arthropoda</taxon>
        <taxon>Chelicerata</taxon>
        <taxon>Arachnida</taxon>
        <taxon>Acari</taxon>
        <taxon>Parasitiformes</taxon>
        <taxon>Mesostigmata</taxon>
        <taxon>Gamasina</taxon>
        <taxon>Dermanyssoidea</taxon>
        <taxon>Laelapidae</taxon>
        <taxon>Tropilaelaps</taxon>
    </lineage>
</organism>
<evidence type="ECO:0000313" key="2">
    <source>
        <dbReference type="EMBL" id="OQR68581.1"/>
    </source>
</evidence>
<dbReference type="InParanoid" id="A0A1V9X5C1"/>
<keyword evidence="3" id="KW-1185">Reference proteome</keyword>
<evidence type="ECO:0000313" key="3">
    <source>
        <dbReference type="Proteomes" id="UP000192247"/>
    </source>
</evidence>
<keyword evidence="1" id="KW-0472">Membrane</keyword>
<protein>
    <submittedName>
        <fullName evidence="2">Uncharacterized protein</fullName>
    </submittedName>
</protein>
<accession>A0A1V9X5C1</accession>
<feature type="transmembrane region" description="Helical" evidence="1">
    <location>
        <begin position="54"/>
        <end position="77"/>
    </location>
</feature>
<dbReference type="Proteomes" id="UP000192247">
    <property type="component" value="Unassembled WGS sequence"/>
</dbReference>
<feature type="non-terminal residue" evidence="2">
    <location>
        <position position="275"/>
    </location>
</feature>
<sequence length="275" mass="31010">MQSKDQVVKTVQQPPIIIPARPEVERGIPLNNENDNVGVIVELPQKSMNETLPVIITFFIILTCLVPIDIFLALHILNHARTTRSTPMKMYARSTSVLKAQQELHILRLSADFPNSIMPVTPDNWCGYEIVTINPNVYAIKYDIGLLKNLSHAPFTRTVVYMLKMTINVPADSIRRNPVKNGFVLAALDPPEVYQFDLSDLLASSKKLKGGTDSSKFTVNLLHENGFVQLNRFDVTETDGYVSYRVSLAIDLSLNRLRVESCRRPGDCTMHFLKE</sequence>